<dbReference type="NCBIfam" id="TIGR01783">
    <property type="entry name" value="TonB-siderophor"/>
    <property type="match status" value="1"/>
</dbReference>
<dbReference type="InterPro" id="IPR012910">
    <property type="entry name" value="Plug_dom"/>
</dbReference>
<dbReference type="InterPro" id="IPR036942">
    <property type="entry name" value="Beta-barrel_TonB_sf"/>
</dbReference>
<proteinExistence type="inferred from homology"/>
<evidence type="ECO:0000256" key="1">
    <source>
        <dbReference type="ARBA" id="ARBA00004571"/>
    </source>
</evidence>
<dbReference type="EMBL" id="JBHSAJ010000027">
    <property type="protein sequence ID" value="MFC3934962.1"/>
    <property type="molecule type" value="Genomic_DNA"/>
</dbReference>
<keyword evidence="12 19" id="KW-0675">Receptor</keyword>
<evidence type="ECO:0000256" key="11">
    <source>
        <dbReference type="ARBA" id="ARBA00023136"/>
    </source>
</evidence>
<keyword evidence="9" id="KW-0406">Ion transport</keyword>
<evidence type="ECO:0000259" key="17">
    <source>
        <dbReference type="Pfam" id="PF00593"/>
    </source>
</evidence>
<protein>
    <submittedName>
        <fullName evidence="19">TonB-dependent siderophore receptor</fullName>
    </submittedName>
</protein>
<feature type="domain" description="TonB-dependent receptor-like beta-barrel" evidence="17">
    <location>
        <begin position="257"/>
        <end position="670"/>
    </location>
</feature>
<evidence type="ECO:0000313" key="19">
    <source>
        <dbReference type="EMBL" id="MFC3934962.1"/>
    </source>
</evidence>
<evidence type="ECO:0000256" key="5">
    <source>
        <dbReference type="ARBA" id="ARBA00022496"/>
    </source>
</evidence>
<keyword evidence="3 14" id="KW-0813">Transport</keyword>
<name>A0ABV8D9C7_9BURK</name>
<dbReference type="Gene3D" id="2.170.130.10">
    <property type="entry name" value="TonB-dependent receptor, plug domain"/>
    <property type="match status" value="1"/>
</dbReference>
<dbReference type="SUPFAM" id="SSF56935">
    <property type="entry name" value="Porins"/>
    <property type="match status" value="1"/>
</dbReference>
<dbReference type="Proteomes" id="UP001595693">
    <property type="component" value="Unassembled WGS sequence"/>
</dbReference>
<keyword evidence="11 14" id="KW-0472">Membrane</keyword>
<keyword evidence="8" id="KW-0408">Iron</keyword>
<evidence type="ECO:0000256" key="4">
    <source>
        <dbReference type="ARBA" id="ARBA00022452"/>
    </source>
</evidence>
<reference evidence="20" key="1">
    <citation type="journal article" date="2019" name="Int. J. Syst. Evol. Microbiol.">
        <title>The Global Catalogue of Microorganisms (GCM) 10K type strain sequencing project: providing services to taxonomists for standard genome sequencing and annotation.</title>
        <authorList>
            <consortium name="The Broad Institute Genomics Platform"/>
            <consortium name="The Broad Institute Genome Sequencing Center for Infectious Disease"/>
            <person name="Wu L."/>
            <person name="Ma J."/>
        </authorList>
    </citation>
    <scope>NUCLEOTIDE SEQUENCE [LARGE SCALE GENOMIC DNA]</scope>
    <source>
        <strain evidence="20">CCUG 2113</strain>
    </source>
</reference>
<evidence type="ECO:0000256" key="12">
    <source>
        <dbReference type="ARBA" id="ARBA00023170"/>
    </source>
</evidence>
<dbReference type="PROSITE" id="PS52016">
    <property type="entry name" value="TONB_DEPENDENT_REC_3"/>
    <property type="match status" value="1"/>
</dbReference>
<evidence type="ECO:0000313" key="20">
    <source>
        <dbReference type="Proteomes" id="UP001595693"/>
    </source>
</evidence>
<dbReference type="InterPro" id="IPR010105">
    <property type="entry name" value="TonB_sidphr_rcpt"/>
</dbReference>
<feature type="domain" description="TonB-dependent receptor plug" evidence="18">
    <location>
        <begin position="72"/>
        <end position="173"/>
    </location>
</feature>
<keyword evidence="7 16" id="KW-0732">Signal</keyword>
<dbReference type="Gene3D" id="2.40.170.20">
    <property type="entry name" value="TonB-dependent receptor, beta-barrel domain"/>
    <property type="match status" value="1"/>
</dbReference>
<comment type="caution">
    <text evidence="19">The sequence shown here is derived from an EMBL/GenBank/DDBJ whole genome shotgun (WGS) entry which is preliminary data.</text>
</comment>
<organism evidence="19 20">
    <name type="scientific">Acidovorax facilis</name>
    <dbReference type="NCBI Taxonomy" id="12917"/>
    <lineage>
        <taxon>Bacteria</taxon>
        <taxon>Pseudomonadati</taxon>
        <taxon>Pseudomonadota</taxon>
        <taxon>Betaproteobacteria</taxon>
        <taxon>Burkholderiales</taxon>
        <taxon>Comamonadaceae</taxon>
        <taxon>Acidovorax</taxon>
    </lineage>
</organism>
<comment type="subcellular location">
    <subcellularLocation>
        <location evidence="1 14">Cell outer membrane</location>
        <topology evidence="1 14">Multi-pass membrane protein</topology>
    </subcellularLocation>
</comment>
<gene>
    <name evidence="19" type="ORF">ACFOW3_10015</name>
</gene>
<evidence type="ECO:0000256" key="15">
    <source>
        <dbReference type="RuleBase" id="RU003357"/>
    </source>
</evidence>
<feature type="chain" id="PRO_5047145778" evidence="16">
    <location>
        <begin position="30"/>
        <end position="701"/>
    </location>
</feature>
<evidence type="ECO:0000259" key="18">
    <source>
        <dbReference type="Pfam" id="PF07715"/>
    </source>
</evidence>
<dbReference type="PANTHER" id="PTHR32552">
    <property type="entry name" value="FERRICHROME IRON RECEPTOR-RELATED"/>
    <property type="match status" value="1"/>
</dbReference>
<evidence type="ECO:0000256" key="9">
    <source>
        <dbReference type="ARBA" id="ARBA00023065"/>
    </source>
</evidence>
<evidence type="ECO:0000256" key="10">
    <source>
        <dbReference type="ARBA" id="ARBA00023077"/>
    </source>
</evidence>
<evidence type="ECO:0000256" key="3">
    <source>
        <dbReference type="ARBA" id="ARBA00022448"/>
    </source>
</evidence>
<dbReference type="InterPro" id="IPR000531">
    <property type="entry name" value="Beta-barrel_TonB"/>
</dbReference>
<keyword evidence="13 14" id="KW-0998">Cell outer membrane</keyword>
<keyword evidence="20" id="KW-1185">Reference proteome</keyword>
<evidence type="ECO:0000256" key="16">
    <source>
        <dbReference type="SAM" id="SignalP"/>
    </source>
</evidence>
<evidence type="ECO:0000256" key="2">
    <source>
        <dbReference type="ARBA" id="ARBA00009810"/>
    </source>
</evidence>
<keyword evidence="10 15" id="KW-0798">TonB box</keyword>
<dbReference type="CDD" id="cd01347">
    <property type="entry name" value="ligand_gated_channel"/>
    <property type="match status" value="1"/>
</dbReference>
<sequence length="701" mass="77086">MKLQNQRTAVCIGIALAFGGVPAWVAAQAQDVGATLSEVRVDASAEKESATAPVVGYRARNAATGTKTDTPLAETPQSVTVVTRDQLVDQGATTFQGALLYAAGVRSDAYGLDSRADSVRVRGSTPDTYLDGLRQNYNYYTSTTPAEPYALERIEVLRGPSGMLFGAGTVAGVVNMVSKRPQQEAQREVGVQLGSWGRKQLQADLTGPLTADGEWSYRLVAVARDANTQVDHVPDDRRLIAPSLAWRPSAATSLVLQAHWQQDRSGTTSQFLPWSGTLLPNPNGMLPISRFIGEPGDYYDSDRESIGYLFEHRFNDAWAVRQNLRLARNENRGGYHYADFFTIPGGWGADPVNQRLIGRLYGKNITRTRMAAVDTHLQGNLTTGALSHQLLLGVDWNRQTENKNEADDAYNAPIDAYAPVYGNVLNPTLIAKPENVQRQNGLYVQDQMKWGRWIFIAGLRYDRAVNSLAGQSDDRTSDTTKRLGVMYQLAGGWTPYVSYAESFSPVSGTNTYGQRFKPLEGEQIEVGVKYAPAGSATQFTAAVYDLKEKNQKVADPTNPDNSLQVGQTRNKGLELEYKARVATAFDLTAHYNYTDVDPLLENLPRHQAAVWGVYRFSIGGVRGFSAGAGYRWLSSFRDGTGPEVPAAGVVDALLAYDSQDWRYALNISNLADKKYMSTCLARGDCWWATRRNVVLSATYRF</sequence>
<dbReference type="PANTHER" id="PTHR32552:SF68">
    <property type="entry name" value="FERRICHROME OUTER MEMBRANE TRANSPORTER_PHAGE RECEPTOR"/>
    <property type="match status" value="1"/>
</dbReference>
<dbReference type="RefSeq" id="WP_055395158.1">
    <property type="nucleotide sequence ID" value="NZ_JAMXAX010000062.1"/>
</dbReference>
<keyword evidence="4 14" id="KW-1134">Transmembrane beta strand</keyword>
<keyword evidence="6 14" id="KW-0812">Transmembrane</keyword>
<evidence type="ECO:0000256" key="13">
    <source>
        <dbReference type="ARBA" id="ARBA00023237"/>
    </source>
</evidence>
<evidence type="ECO:0000256" key="6">
    <source>
        <dbReference type="ARBA" id="ARBA00022692"/>
    </source>
</evidence>
<evidence type="ECO:0000256" key="14">
    <source>
        <dbReference type="PROSITE-ProRule" id="PRU01360"/>
    </source>
</evidence>
<dbReference type="Pfam" id="PF00593">
    <property type="entry name" value="TonB_dep_Rec_b-barrel"/>
    <property type="match status" value="1"/>
</dbReference>
<evidence type="ECO:0000256" key="7">
    <source>
        <dbReference type="ARBA" id="ARBA00022729"/>
    </source>
</evidence>
<comment type="similarity">
    <text evidence="2 14 15">Belongs to the TonB-dependent receptor family.</text>
</comment>
<feature type="signal peptide" evidence="16">
    <location>
        <begin position="1"/>
        <end position="29"/>
    </location>
</feature>
<dbReference type="InterPro" id="IPR037066">
    <property type="entry name" value="Plug_dom_sf"/>
</dbReference>
<accession>A0ABV8D9C7</accession>
<dbReference type="InterPro" id="IPR039426">
    <property type="entry name" value="TonB-dep_rcpt-like"/>
</dbReference>
<evidence type="ECO:0000256" key="8">
    <source>
        <dbReference type="ARBA" id="ARBA00023004"/>
    </source>
</evidence>
<dbReference type="Pfam" id="PF07715">
    <property type="entry name" value="Plug"/>
    <property type="match status" value="1"/>
</dbReference>
<keyword evidence="5" id="KW-0410">Iron transport</keyword>